<keyword evidence="1" id="KW-1133">Transmembrane helix</keyword>
<name>A0A3E2NM52_9SPHI</name>
<protein>
    <submittedName>
        <fullName evidence="2">Uncharacterized protein</fullName>
    </submittedName>
</protein>
<feature type="transmembrane region" description="Helical" evidence="1">
    <location>
        <begin position="109"/>
        <end position="136"/>
    </location>
</feature>
<evidence type="ECO:0000256" key="1">
    <source>
        <dbReference type="SAM" id="Phobius"/>
    </source>
</evidence>
<keyword evidence="3" id="KW-1185">Reference proteome</keyword>
<feature type="transmembrane region" description="Helical" evidence="1">
    <location>
        <begin position="53"/>
        <end position="73"/>
    </location>
</feature>
<sequence length="161" mass="17713">MPANTNFGNSPATSFRLLVIIHLALLAGQVLFAAVCVLITPKIIINVRDTQSPFVYLAPALAVVGVLMSNFLYTSMLKNISDKKGLGPKLSIYQSAHIVRCALLEGPSLFAIVVFFLTGELYYLIISVFIMGYFIYLRPTKEKVAEAASLTYEEKAEFNQA</sequence>
<dbReference type="Proteomes" id="UP000260823">
    <property type="component" value="Unassembled WGS sequence"/>
</dbReference>
<accession>A0A3E2NM52</accession>
<dbReference type="AlphaFoldDB" id="A0A3E2NM52"/>
<keyword evidence="1" id="KW-0812">Transmembrane</keyword>
<evidence type="ECO:0000313" key="2">
    <source>
        <dbReference type="EMBL" id="RFZ82042.1"/>
    </source>
</evidence>
<evidence type="ECO:0000313" key="3">
    <source>
        <dbReference type="Proteomes" id="UP000260823"/>
    </source>
</evidence>
<dbReference type="RefSeq" id="WP_117384068.1">
    <property type="nucleotide sequence ID" value="NZ_QWDE01000003.1"/>
</dbReference>
<feature type="transmembrane region" description="Helical" evidence="1">
    <location>
        <begin position="20"/>
        <end position="41"/>
    </location>
</feature>
<reference evidence="2 3" key="1">
    <citation type="submission" date="2018-08" db="EMBL/GenBank/DDBJ databases">
        <title>Mucilaginibacter terrae sp. nov., isolated from manganese diggings.</title>
        <authorList>
            <person name="Huang Y."/>
            <person name="Zhou Z."/>
        </authorList>
    </citation>
    <scope>NUCLEOTIDE SEQUENCE [LARGE SCALE GENOMIC DNA]</scope>
    <source>
        <strain evidence="2 3">ZH6</strain>
    </source>
</reference>
<organism evidence="2 3">
    <name type="scientific">Mucilaginibacter terrenus</name>
    <dbReference type="NCBI Taxonomy" id="2482727"/>
    <lineage>
        <taxon>Bacteria</taxon>
        <taxon>Pseudomonadati</taxon>
        <taxon>Bacteroidota</taxon>
        <taxon>Sphingobacteriia</taxon>
        <taxon>Sphingobacteriales</taxon>
        <taxon>Sphingobacteriaceae</taxon>
        <taxon>Mucilaginibacter</taxon>
    </lineage>
</organism>
<proteinExistence type="predicted"/>
<gene>
    <name evidence="2" type="ORF">DYU05_15540</name>
</gene>
<dbReference type="OrthoDB" id="1121914at2"/>
<dbReference type="EMBL" id="QWDE01000003">
    <property type="protein sequence ID" value="RFZ82042.1"/>
    <property type="molecule type" value="Genomic_DNA"/>
</dbReference>
<keyword evidence="1" id="KW-0472">Membrane</keyword>
<comment type="caution">
    <text evidence="2">The sequence shown here is derived from an EMBL/GenBank/DDBJ whole genome shotgun (WGS) entry which is preliminary data.</text>
</comment>